<keyword evidence="3" id="KW-1185">Reference proteome</keyword>
<dbReference type="PANTHER" id="PTHR10334">
    <property type="entry name" value="CYSTEINE-RICH SECRETORY PROTEIN-RELATED"/>
    <property type="match status" value="1"/>
</dbReference>
<dbReference type="Proteomes" id="UP000270094">
    <property type="component" value="Unassembled WGS sequence"/>
</dbReference>
<dbReference type="OrthoDB" id="5845530at2759"/>
<dbReference type="SUPFAM" id="SSF55797">
    <property type="entry name" value="PR-1-like"/>
    <property type="match status" value="1"/>
</dbReference>
<proteinExistence type="predicted"/>
<evidence type="ECO:0000313" key="3">
    <source>
        <dbReference type="Proteomes" id="UP000270094"/>
    </source>
</evidence>
<protein>
    <recommendedName>
        <fullName evidence="1">SCP domain-containing protein</fullName>
    </recommendedName>
</protein>
<dbReference type="InterPro" id="IPR014044">
    <property type="entry name" value="CAP_dom"/>
</dbReference>
<dbReference type="InterPro" id="IPR035940">
    <property type="entry name" value="CAP_sf"/>
</dbReference>
<dbReference type="Pfam" id="PF00188">
    <property type="entry name" value="CAP"/>
    <property type="match status" value="1"/>
</dbReference>
<sequence>MLCLIILTKTQFLVNRAKLAQGKVADSNGGYLKPASLMYALKWDCELESAAYIHATACSLQMSAPSTRPGIGENIFTASNRDLNHITMAELATQIWWTVPTKFNLNNTRYMEMDADLFPAWSQAVWSETSRVGCYSYACPNGRFLVCRYAEGGNIIGKSIYRIGVLCSTCTHFCVDDSSSVYYGLCVTSD</sequence>
<dbReference type="SMART" id="SM00198">
    <property type="entry name" value="SCP"/>
    <property type="match status" value="1"/>
</dbReference>
<organism evidence="2 3">
    <name type="scientific">Strongylus vulgaris</name>
    <name type="common">Blood worm</name>
    <dbReference type="NCBI Taxonomy" id="40348"/>
    <lineage>
        <taxon>Eukaryota</taxon>
        <taxon>Metazoa</taxon>
        <taxon>Ecdysozoa</taxon>
        <taxon>Nematoda</taxon>
        <taxon>Chromadorea</taxon>
        <taxon>Rhabditida</taxon>
        <taxon>Rhabditina</taxon>
        <taxon>Rhabditomorpha</taxon>
        <taxon>Strongyloidea</taxon>
        <taxon>Strongylidae</taxon>
        <taxon>Strongylus</taxon>
    </lineage>
</organism>
<accession>A0A3P7IV50</accession>
<dbReference type="InterPro" id="IPR001283">
    <property type="entry name" value="CRISP-related"/>
</dbReference>
<gene>
    <name evidence="2" type="ORF">SVUK_LOCUS4442</name>
</gene>
<dbReference type="AlphaFoldDB" id="A0A3P7IV50"/>
<evidence type="ECO:0000259" key="1">
    <source>
        <dbReference type="SMART" id="SM00198"/>
    </source>
</evidence>
<dbReference type="Gene3D" id="3.40.33.10">
    <property type="entry name" value="CAP"/>
    <property type="match status" value="1"/>
</dbReference>
<reference evidence="2 3" key="1">
    <citation type="submission" date="2018-11" db="EMBL/GenBank/DDBJ databases">
        <authorList>
            <consortium name="Pathogen Informatics"/>
        </authorList>
    </citation>
    <scope>NUCLEOTIDE SEQUENCE [LARGE SCALE GENOMIC DNA]</scope>
</reference>
<dbReference type="PRINTS" id="PR00837">
    <property type="entry name" value="V5TPXLIKE"/>
</dbReference>
<dbReference type="EMBL" id="UYYB01012256">
    <property type="protein sequence ID" value="VDM69444.1"/>
    <property type="molecule type" value="Genomic_DNA"/>
</dbReference>
<dbReference type="CDD" id="cd05380">
    <property type="entry name" value="CAP_euk"/>
    <property type="match status" value="1"/>
</dbReference>
<feature type="domain" description="SCP" evidence="1">
    <location>
        <begin position="7"/>
        <end position="157"/>
    </location>
</feature>
<name>A0A3P7IV50_STRVU</name>
<evidence type="ECO:0000313" key="2">
    <source>
        <dbReference type="EMBL" id="VDM69444.1"/>
    </source>
</evidence>